<comment type="function">
    <text evidence="1 8">Acts as an adapter for the XPO1/CRM1-mediated export of the 60S ribosomal subunit.</text>
</comment>
<dbReference type="AlphaFoldDB" id="A0A0L8HM09"/>
<gene>
    <name evidence="12" type="ORF">OCBIM_22011468mg</name>
</gene>
<dbReference type="EMBL" id="KQ417793">
    <property type="protein sequence ID" value="KOF90278.1"/>
    <property type="molecule type" value="Genomic_DNA"/>
</dbReference>
<dbReference type="GO" id="GO:0043023">
    <property type="term" value="F:ribosomal large subunit binding"/>
    <property type="evidence" value="ECO:0007669"/>
    <property type="project" value="InterPro"/>
</dbReference>
<evidence type="ECO:0000256" key="6">
    <source>
        <dbReference type="ARBA" id="ARBA00022927"/>
    </source>
</evidence>
<name>A0A0L8HM09_OCTBM</name>
<sequence>MDYIHENMQPTAGTILCCQCGIAIEANPSNMCVNCVRTEVDITEGIPKQCVIYFCRKCERYLQPPATWVSAQLESKQLLKICLKKLKGLNKVNLIDAGFIWTEPHSQRIKLKLTIQKEIINGAVLQQVFIVEFTVHNQMCSDCHRVEAKDFWRAVVQIRQKTQHKKTFYYLEQLLLKHNMYQNTVNIKPMHGGLDFYYASKNDARKLVDFLLLVVPCKYQIAQELLSMDIHSNIANYKWAFSVEIVPVCKDDVVCLPKKLAASLGNISQICVVYRVTKAVHIIDPISLQIAEISGQVYWREPFQSLSTPKQLTEYMVMEIDPIPFHEIPHVSPASKKHVLSEVWVARTNDLGVNGQQYYCKTHLGHTLHPGDTVLGFHLVNSNVNNSDFENMKKDRVPDVVLVKKLYNRTKRNRQRNWKLKHVLPDLVDSSSDGIAYTEFLEDLEEDDGYRQNVNIFKDKTKTPVDLDDIEDEGLPKISLQEMLEDLVLSDPTGEAGADMVT</sequence>
<dbReference type="InterPro" id="IPR048898">
    <property type="entry name" value="OB_NMD3"/>
</dbReference>
<dbReference type="GO" id="GO:0015031">
    <property type="term" value="P:protein transport"/>
    <property type="evidence" value="ECO:0007669"/>
    <property type="project" value="UniProtKB-KW"/>
</dbReference>
<evidence type="ECO:0000259" key="10">
    <source>
        <dbReference type="Pfam" id="PF21192"/>
    </source>
</evidence>
<proteinExistence type="inferred from homology"/>
<feature type="domain" description="Nmd3 N-terminal" evidence="9">
    <location>
        <begin position="17"/>
        <end position="245"/>
    </location>
</feature>
<protein>
    <recommendedName>
        <fullName evidence="3 8">60S ribosomal export protein NMD3</fullName>
    </recommendedName>
</protein>
<dbReference type="PANTHER" id="PTHR12746:SF2">
    <property type="entry name" value="60S RIBOSOMAL EXPORT PROTEIN NMD3"/>
    <property type="match status" value="1"/>
</dbReference>
<evidence type="ECO:0000259" key="11">
    <source>
        <dbReference type="Pfam" id="PF21193"/>
    </source>
</evidence>
<evidence type="ECO:0000256" key="8">
    <source>
        <dbReference type="RuleBase" id="RU364108"/>
    </source>
</evidence>
<dbReference type="Pfam" id="PF21193">
    <property type="entry name" value="NMD_SH3"/>
    <property type="match status" value="1"/>
</dbReference>
<dbReference type="InterPro" id="IPR007064">
    <property type="entry name" value="Nmd3_N"/>
</dbReference>
<dbReference type="InterPro" id="IPR039768">
    <property type="entry name" value="Nmd3"/>
</dbReference>
<keyword evidence="7 8" id="KW-0539">Nucleus</keyword>
<evidence type="ECO:0000256" key="3">
    <source>
        <dbReference type="ARBA" id="ARBA00017035"/>
    </source>
</evidence>
<dbReference type="InterPro" id="IPR048899">
    <property type="entry name" value="NMD_SH3"/>
</dbReference>
<keyword evidence="6 8" id="KW-0653">Protein transport</keyword>
<dbReference type="OMA" id="VILVRKH"/>
<keyword evidence="5 8" id="KW-0963">Cytoplasm</keyword>
<dbReference type="Pfam" id="PF21192">
    <property type="entry name" value="OB_NMD3"/>
    <property type="match status" value="1"/>
</dbReference>
<comment type="similarity">
    <text evidence="2 8">Belongs to the NMD3 family.</text>
</comment>
<evidence type="ECO:0000256" key="7">
    <source>
        <dbReference type="ARBA" id="ARBA00023242"/>
    </source>
</evidence>
<evidence type="ECO:0000259" key="9">
    <source>
        <dbReference type="Pfam" id="PF04981"/>
    </source>
</evidence>
<dbReference type="GO" id="GO:0005737">
    <property type="term" value="C:cytoplasm"/>
    <property type="evidence" value="ECO:0007669"/>
    <property type="project" value="UniProtKB-SubCell"/>
</dbReference>
<dbReference type="STRING" id="37653.A0A0L8HM09"/>
<reference evidence="12" key="1">
    <citation type="submission" date="2015-07" db="EMBL/GenBank/DDBJ databases">
        <title>MeaNS - Measles Nucleotide Surveillance Program.</title>
        <authorList>
            <person name="Tran T."/>
            <person name="Druce J."/>
        </authorList>
    </citation>
    <scope>NUCLEOTIDE SEQUENCE</scope>
    <source>
        <strain evidence="12">UCB-OBI-ISO-001</strain>
        <tissue evidence="12">Gonad</tissue>
    </source>
</reference>
<comment type="subcellular location">
    <subcellularLocation>
        <location evidence="8">Cytoplasm</location>
    </subcellularLocation>
    <subcellularLocation>
        <location evidence="8">Nucleus</location>
    </subcellularLocation>
</comment>
<accession>A0A0L8HM09</accession>
<keyword evidence="4 8" id="KW-0813">Transport</keyword>
<dbReference type="PANTHER" id="PTHR12746">
    <property type="entry name" value="NONSENSE-MEDIATED MRNA DECAY PROTEIN 3"/>
    <property type="match status" value="1"/>
</dbReference>
<dbReference type="KEGG" id="obi:106869830"/>
<dbReference type="GO" id="GO:0000055">
    <property type="term" value="P:ribosomal large subunit export from nucleus"/>
    <property type="evidence" value="ECO:0007669"/>
    <property type="project" value="TreeGrafter"/>
</dbReference>
<organism evidence="12">
    <name type="scientific">Octopus bimaculoides</name>
    <name type="common">California two-spotted octopus</name>
    <dbReference type="NCBI Taxonomy" id="37653"/>
    <lineage>
        <taxon>Eukaryota</taxon>
        <taxon>Metazoa</taxon>
        <taxon>Spiralia</taxon>
        <taxon>Lophotrochozoa</taxon>
        <taxon>Mollusca</taxon>
        <taxon>Cephalopoda</taxon>
        <taxon>Coleoidea</taxon>
        <taxon>Octopodiformes</taxon>
        <taxon>Octopoda</taxon>
        <taxon>Incirrata</taxon>
        <taxon>Octopodidae</taxon>
        <taxon>Octopus</taxon>
    </lineage>
</organism>
<dbReference type="Pfam" id="PF04981">
    <property type="entry name" value="NMD3"/>
    <property type="match status" value="1"/>
</dbReference>
<feature type="domain" description="60S ribosomal export protein NMD3 SH3" evidence="11">
    <location>
        <begin position="248"/>
        <end position="295"/>
    </location>
</feature>
<dbReference type="GO" id="GO:0005634">
    <property type="term" value="C:nucleus"/>
    <property type="evidence" value="ECO:0007669"/>
    <property type="project" value="UniProtKB-SubCell"/>
</dbReference>
<evidence type="ECO:0000256" key="4">
    <source>
        <dbReference type="ARBA" id="ARBA00022448"/>
    </source>
</evidence>
<evidence type="ECO:0000256" key="2">
    <source>
        <dbReference type="ARBA" id="ARBA00009794"/>
    </source>
</evidence>
<evidence type="ECO:0000256" key="5">
    <source>
        <dbReference type="ARBA" id="ARBA00022490"/>
    </source>
</evidence>
<feature type="domain" description="60S ribosomal export protein NMD3 OB-fold" evidence="10">
    <location>
        <begin position="312"/>
        <end position="405"/>
    </location>
</feature>
<evidence type="ECO:0000313" key="12">
    <source>
        <dbReference type="EMBL" id="KOF90278.1"/>
    </source>
</evidence>
<dbReference type="OrthoDB" id="203821at2759"/>
<evidence type="ECO:0000256" key="1">
    <source>
        <dbReference type="ARBA" id="ARBA00002269"/>
    </source>
</evidence>